<dbReference type="PANTHER" id="PTHR30294">
    <property type="entry name" value="MEMBRANE COMPONENT OF ABC TRANSPORTER YHHJ-RELATED"/>
    <property type="match status" value="1"/>
</dbReference>
<reference evidence="7 8" key="1">
    <citation type="submission" date="2019-02" db="EMBL/GenBank/DDBJ databases">
        <title>Deep-cultivation of Planctomycetes and their phenomic and genomic characterization uncovers novel biology.</title>
        <authorList>
            <person name="Wiegand S."/>
            <person name="Jogler M."/>
            <person name="Boedeker C."/>
            <person name="Pinto D."/>
            <person name="Vollmers J."/>
            <person name="Rivas-Marin E."/>
            <person name="Kohn T."/>
            <person name="Peeters S.H."/>
            <person name="Heuer A."/>
            <person name="Rast P."/>
            <person name="Oberbeckmann S."/>
            <person name="Bunk B."/>
            <person name="Jeske O."/>
            <person name="Meyerdierks A."/>
            <person name="Storesund J.E."/>
            <person name="Kallscheuer N."/>
            <person name="Luecker S."/>
            <person name="Lage O.M."/>
            <person name="Pohl T."/>
            <person name="Merkel B.J."/>
            <person name="Hornburger P."/>
            <person name="Mueller R.-W."/>
            <person name="Bruemmer F."/>
            <person name="Labrenz M."/>
            <person name="Spormann A.M."/>
            <person name="Op den Camp H."/>
            <person name="Overmann J."/>
            <person name="Amann R."/>
            <person name="Jetten M.S.M."/>
            <person name="Mascher T."/>
            <person name="Medema M.H."/>
            <person name="Devos D.P."/>
            <person name="Kaster A.-K."/>
            <person name="Ovreas L."/>
            <person name="Rohde M."/>
            <person name="Galperin M.Y."/>
            <person name="Jogler C."/>
        </authorList>
    </citation>
    <scope>NUCLEOTIDE SEQUENCE [LARGE SCALE GENOMIC DNA]</scope>
    <source>
        <strain evidence="7 8">Pan216</strain>
    </source>
</reference>
<keyword evidence="5 6" id="KW-0472">Membrane</keyword>
<feature type="transmembrane region" description="Helical" evidence="6">
    <location>
        <begin position="429"/>
        <end position="446"/>
    </location>
</feature>
<accession>A0A518AYL0</accession>
<keyword evidence="4 6" id="KW-1133">Transmembrane helix</keyword>
<organism evidence="7 8">
    <name type="scientific">Kolteria novifilia</name>
    <dbReference type="NCBI Taxonomy" id="2527975"/>
    <lineage>
        <taxon>Bacteria</taxon>
        <taxon>Pseudomonadati</taxon>
        <taxon>Planctomycetota</taxon>
        <taxon>Planctomycetia</taxon>
        <taxon>Kolteriales</taxon>
        <taxon>Kolteriaceae</taxon>
        <taxon>Kolteria</taxon>
    </lineage>
</organism>
<dbReference type="GO" id="GO:0005886">
    <property type="term" value="C:plasma membrane"/>
    <property type="evidence" value="ECO:0007669"/>
    <property type="project" value="UniProtKB-SubCell"/>
</dbReference>
<feature type="transmembrane region" description="Helical" evidence="6">
    <location>
        <begin position="485"/>
        <end position="507"/>
    </location>
</feature>
<feature type="transmembrane region" description="Helical" evidence="6">
    <location>
        <begin position="115"/>
        <end position="135"/>
    </location>
</feature>
<evidence type="ECO:0000256" key="2">
    <source>
        <dbReference type="ARBA" id="ARBA00022475"/>
    </source>
</evidence>
<name>A0A518AYL0_9BACT</name>
<evidence type="ECO:0000256" key="4">
    <source>
        <dbReference type="ARBA" id="ARBA00022989"/>
    </source>
</evidence>
<feature type="transmembrane region" description="Helical" evidence="6">
    <location>
        <begin position="253"/>
        <end position="274"/>
    </location>
</feature>
<keyword evidence="2" id="KW-1003">Cell membrane</keyword>
<evidence type="ECO:0000256" key="1">
    <source>
        <dbReference type="ARBA" id="ARBA00004651"/>
    </source>
</evidence>
<gene>
    <name evidence="7" type="ORF">Pan216_06450</name>
</gene>
<dbReference type="InterPro" id="IPR051449">
    <property type="entry name" value="ABC-2_transporter_component"/>
</dbReference>
<feature type="transmembrane region" description="Helical" evidence="6">
    <location>
        <begin position="227"/>
        <end position="247"/>
    </location>
</feature>
<feature type="transmembrane region" description="Helical" evidence="6">
    <location>
        <begin position="452"/>
        <end position="473"/>
    </location>
</feature>
<protein>
    <submittedName>
        <fullName evidence="7">ABC-2 family transporter protein</fullName>
    </submittedName>
</protein>
<dbReference type="Proteomes" id="UP000317093">
    <property type="component" value="Chromosome"/>
</dbReference>
<dbReference type="Pfam" id="PF12679">
    <property type="entry name" value="ABC2_membrane_2"/>
    <property type="match status" value="1"/>
</dbReference>
<evidence type="ECO:0000256" key="5">
    <source>
        <dbReference type="ARBA" id="ARBA00023136"/>
    </source>
</evidence>
<evidence type="ECO:0000256" key="3">
    <source>
        <dbReference type="ARBA" id="ARBA00022692"/>
    </source>
</evidence>
<dbReference type="AlphaFoldDB" id="A0A518AYL0"/>
<feature type="transmembrane region" description="Helical" evidence="6">
    <location>
        <begin position="25"/>
        <end position="46"/>
    </location>
</feature>
<feature type="transmembrane region" description="Helical" evidence="6">
    <location>
        <begin position="364"/>
        <end position="385"/>
    </location>
</feature>
<evidence type="ECO:0000313" key="7">
    <source>
        <dbReference type="EMBL" id="QDU59812.1"/>
    </source>
</evidence>
<keyword evidence="8" id="KW-1185">Reference proteome</keyword>
<feature type="transmembrane region" description="Helical" evidence="6">
    <location>
        <begin position="527"/>
        <end position="545"/>
    </location>
</feature>
<keyword evidence="3 6" id="KW-0812">Transmembrane</keyword>
<proteinExistence type="predicted"/>
<feature type="transmembrane region" description="Helical" evidence="6">
    <location>
        <begin position="58"/>
        <end position="79"/>
    </location>
</feature>
<evidence type="ECO:0000256" key="6">
    <source>
        <dbReference type="SAM" id="Phobius"/>
    </source>
</evidence>
<dbReference type="KEGG" id="knv:Pan216_06450"/>
<dbReference type="RefSeq" id="WP_419193203.1">
    <property type="nucleotide sequence ID" value="NZ_CP036279.1"/>
</dbReference>
<comment type="subcellular location">
    <subcellularLocation>
        <location evidence="1">Cell membrane</location>
        <topology evidence="1">Multi-pass membrane protein</topology>
    </subcellularLocation>
</comment>
<evidence type="ECO:0000313" key="8">
    <source>
        <dbReference type="Proteomes" id="UP000317093"/>
    </source>
</evidence>
<dbReference type="EMBL" id="CP036279">
    <property type="protein sequence ID" value="QDU59812.1"/>
    <property type="molecule type" value="Genomic_DNA"/>
</dbReference>
<sequence>MRALDLVGPILGWEAIRHARRWKTFLLRAGYVALLLVILLSVRSVVDVKIGTGIPDEAAVAHTFFLWMTFVQLLAVLILTPNYVATPIALEKERRTFDHLFDTHLSNREIALGKWIGSTLTVLQFLLAGAPVLAFSTFLGGVDPLRLTLLTIVTLATLFSASAICLFVSIISPTVKASVGNGQWAVVVLLLILPCVPWLIVAALRAYGQWIDLGDTPASVLTTLSHYTGLAMIVEPFVFYAWIISAFAEDPRFVWMTLAYVVAHGLVGMVFLRISCVRVRAAFRSGRVRTSTTSKSKRPSRGRKTIPVGDDAMFWKEWTFPDLLARAPRWGKAVRYIIATIYTTLLLACLYTLSVWWGTKQREMLMIATVTSSIFLSLFGVIAFVTSIGRAAGSFANERDQESWILVLATPLTAWEIVRAKHVAALKPILYYLALSVPFAAILFLGQEDLDGFQLIAMPFFTLLYGWFMVALGQYLSLCCKTGRTAFVLTLVGGYVIGGLIPSLLWGFLFNRSGYRPSGYERTVGEAAWGLLFFLTYVVLGGFLLRRCVLTFDRTFDRTFGRIASAGTAPSDSPPSTFPNAR</sequence>
<dbReference type="PANTHER" id="PTHR30294:SF29">
    <property type="entry name" value="MULTIDRUG ABC TRANSPORTER PERMEASE YBHS-RELATED"/>
    <property type="match status" value="1"/>
</dbReference>
<feature type="transmembrane region" description="Helical" evidence="6">
    <location>
        <begin position="184"/>
        <end position="207"/>
    </location>
</feature>
<feature type="transmembrane region" description="Helical" evidence="6">
    <location>
        <begin position="147"/>
        <end position="172"/>
    </location>
</feature>
<feature type="transmembrane region" description="Helical" evidence="6">
    <location>
        <begin position="336"/>
        <end position="358"/>
    </location>
</feature>